<evidence type="ECO:0000256" key="1">
    <source>
        <dbReference type="SAM" id="Phobius"/>
    </source>
</evidence>
<dbReference type="EMBL" id="PQ008974">
    <property type="protein sequence ID" value="XDF89698.1"/>
    <property type="molecule type" value="Genomic_DNA"/>
</dbReference>
<organism evidence="2">
    <name type="scientific">Pectobacterium phage Sabo</name>
    <dbReference type="NCBI Taxonomy" id="3158141"/>
    <lineage>
        <taxon>Viruses</taxon>
        <taxon>Duplodnaviria</taxon>
        <taxon>Heunggongvirae</taxon>
        <taxon>Uroviricota</taxon>
        <taxon>Caudoviricetes</taxon>
    </lineage>
</organism>
<proteinExistence type="predicted"/>
<reference evidence="2" key="1">
    <citation type="journal article" date="2024" name="Virus Res.">
        <title>A novel genus of Pectobacterium bacteriophages display broad host range by targeting several species of Danish soft rot isolates.</title>
        <authorList>
            <person name="Pedersen J.S."/>
            <person name="Carstens A.B."/>
            <person name="Rothgard M.M."/>
            <person name="Roy C."/>
            <person name="Viry A."/>
            <person name="Papudeshi B."/>
            <person name="Kot W."/>
            <person name="Hille F."/>
            <person name="Franz C.M.A.P."/>
            <person name="Edwards R."/>
            <person name="Hansen L.H."/>
        </authorList>
    </citation>
    <scope>NUCLEOTIDE SEQUENCE</scope>
</reference>
<evidence type="ECO:0000313" key="2">
    <source>
        <dbReference type="EMBL" id="XDF89698.1"/>
    </source>
</evidence>
<reference evidence="2" key="2">
    <citation type="submission" date="2024-07" db="EMBL/GenBank/DDBJ databases">
        <authorList>
            <person name="Pedersen J.S."/>
            <person name="Mulbjerg M.R."/>
            <person name="Carstens A.B."/>
            <person name="Hansen L.H."/>
        </authorList>
    </citation>
    <scope>NUCLEOTIDE SEQUENCE</scope>
</reference>
<name>A0AB39ABV3_9CAUD</name>
<accession>A0AB39ABV3</accession>
<protein>
    <submittedName>
        <fullName evidence="2">Uncharacterized protein</fullName>
    </submittedName>
</protein>
<gene>
    <name evidence="2" type="ORF">CTXCKFRN_CDS0002</name>
</gene>
<keyword evidence="1" id="KW-0812">Transmembrane</keyword>
<sequence>MGKWFPHAETRVVTGLSAFVGKVGNIIIIKRDREKVRM</sequence>
<keyword evidence="1" id="KW-0472">Membrane</keyword>
<feature type="transmembrane region" description="Helical" evidence="1">
    <location>
        <begin position="12"/>
        <end position="29"/>
    </location>
</feature>
<keyword evidence="1" id="KW-1133">Transmembrane helix</keyword>